<name>A0A6N3G553_9CLOT</name>
<feature type="transmembrane region" description="Helical" evidence="6">
    <location>
        <begin position="362"/>
        <end position="380"/>
    </location>
</feature>
<evidence type="ECO:0000256" key="1">
    <source>
        <dbReference type="ARBA" id="ARBA00004651"/>
    </source>
</evidence>
<dbReference type="RefSeq" id="WP_421757304.1">
    <property type="nucleotide sequence ID" value="NZ_CACRTV010000075.1"/>
</dbReference>
<feature type="transmembrane region" description="Helical" evidence="6">
    <location>
        <begin position="130"/>
        <end position="152"/>
    </location>
</feature>
<dbReference type="PROSITE" id="PS50850">
    <property type="entry name" value="MFS"/>
    <property type="match status" value="1"/>
</dbReference>
<dbReference type="AlphaFoldDB" id="A0A6N3G553"/>
<dbReference type="GO" id="GO:0022857">
    <property type="term" value="F:transmembrane transporter activity"/>
    <property type="evidence" value="ECO:0007669"/>
    <property type="project" value="InterPro"/>
</dbReference>
<feature type="transmembrane region" description="Helical" evidence="6">
    <location>
        <begin position="39"/>
        <end position="59"/>
    </location>
</feature>
<evidence type="ECO:0000313" key="8">
    <source>
        <dbReference type="EMBL" id="VYU59722.1"/>
    </source>
</evidence>
<feature type="transmembrane region" description="Helical" evidence="6">
    <location>
        <begin position="96"/>
        <end position="118"/>
    </location>
</feature>
<feature type="transmembrane region" description="Helical" evidence="6">
    <location>
        <begin position="207"/>
        <end position="224"/>
    </location>
</feature>
<comment type="subcellular location">
    <subcellularLocation>
        <location evidence="1">Cell membrane</location>
        <topology evidence="1">Multi-pass membrane protein</topology>
    </subcellularLocation>
</comment>
<reference evidence="8" key="1">
    <citation type="submission" date="2019-11" db="EMBL/GenBank/DDBJ databases">
        <authorList>
            <person name="Feng L."/>
        </authorList>
    </citation>
    <scope>NUCLEOTIDE SEQUENCE</scope>
    <source>
        <strain evidence="8">CParaputrificumLFYP93</strain>
    </source>
</reference>
<feature type="transmembrane region" description="Helical" evidence="6">
    <location>
        <begin position="71"/>
        <end position="90"/>
    </location>
</feature>
<dbReference type="InterPro" id="IPR036259">
    <property type="entry name" value="MFS_trans_sf"/>
</dbReference>
<keyword evidence="5 6" id="KW-0472">Membrane</keyword>
<dbReference type="Pfam" id="PF07690">
    <property type="entry name" value="MFS_1"/>
    <property type="match status" value="1"/>
</dbReference>
<evidence type="ECO:0000256" key="5">
    <source>
        <dbReference type="ARBA" id="ARBA00023136"/>
    </source>
</evidence>
<dbReference type="PRINTS" id="PR01035">
    <property type="entry name" value="TCRTETA"/>
</dbReference>
<dbReference type="InterPro" id="IPR011701">
    <property type="entry name" value="MFS"/>
</dbReference>
<dbReference type="PANTHER" id="PTHR23504">
    <property type="entry name" value="MAJOR FACILITATOR SUPERFAMILY DOMAIN-CONTAINING PROTEIN 10"/>
    <property type="match status" value="1"/>
</dbReference>
<dbReference type="EMBL" id="CACRTV010000075">
    <property type="protein sequence ID" value="VYU59722.1"/>
    <property type="molecule type" value="Genomic_DNA"/>
</dbReference>
<feature type="domain" description="Major facilitator superfamily (MFS) profile" evidence="7">
    <location>
        <begin position="5"/>
        <end position="384"/>
    </location>
</feature>
<keyword evidence="4 6" id="KW-1133">Transmembrane helix</keyword>
<gene>
    <name evidence="8" type="primary">tetA</name>
    <name evidence="8" type="ORF">CPLFYP93_02896</name>
</gene>
<sequence length="386" mass="42370">MRSKSLKTVTVLTALTYIVLNMAHPVTPMFITQNKLPSYLFGVFFAAMSIGNFIFSPIWGRLSDKGGRIKFMILGILGYGISQVGFGFSSNTVIIVFWRFIGGASVISFLTVILAYIADITDEEGRLKGMTYYAAASTFGGAIGSLLGGVIGNNNYKITFSVQFVLSIVICILFYLFLEETVTNKNIEKVEKEKMYSKSINSLNPKVIFIMSQVVVFFFAVTSYNSSINYYIESVLSLPPTVNGIFLAIAGIFGFLINIFFTGKLAKRFGEVKALRISGISMALCIGGATLFNLVPLFFLFILLFVGSSAIYQPMLQNIISKVSNKDNGKIAGIQNSARAIGMIIGSLYSGFIFAYGSKLPFLTASIVILLGYLIFKLGYKKYEII</sequence>
<dbReference type="InterPro" id="IPR001958">
    <property type="entry name" value="Tet-R_TetA/multi-R_MdtG-like"/>
</dbReference>
<feature type="transmembrane region" description="Helical" evidence="6">
    <location>
        <begin position="244"/>
        <end position="262"/>
    </location>
</feature>
<dbReference type="PANTHER" id="PTHR23504:SF15">
    <property type="entry name" value="MAJOR FACILITATOR SUPERFAMILY (MFS) PROFILE DOMAIN-CONTAINING PROTEIN"/>
    <property type="match status" value="1"/>
</dbReference>
<keyword evidence="3 6" id="KW-0812">Transmembrane</keyword>
<evidence type="ECO:0000256" key="4">
    <source>
        <dbReference type="ARBA" id="ARBA00022989"/>
    </source>
</evidence>
<evidence type="ECO:0000256" key="2">
    <source>
        <dbReference type="ARBA" id="ARBA00022448"/>
    </source>
</evidence>
<dbReference type="GO" id="GO:0005886">
    <property type="term" value="C:plasma membrane"/>
    <property type="evidence" value="ECO:0007669"/>
    <property type="project" value="UniProtKB-SubCell"/>
</dbReference>
<dbReference type="CDD" id="cd17325">
    <property type="entry name" value="MFS_MdtG_SLC18_like"/>
    <property type="match status" value="1"/>
</dbReference>
<evidence type="ECO:0000259" key="7">
    <source>
        <dbReference type="PROSITE" id="PS50850"/>
    </source>
</evidence>
<evidence type="ECO:0000256" key="3">
    <source>
        <dbReference type="ARBA" id="ARBA00022692"/>
    </source>
</evidence>
<dbReference type="SUPFAM" id="SSF103473">
    <property type="entry name" value="MFS general substrate transporter"/>
    <property type="match status" value="1"/>
</dbReference>
<dbReference type="Gene3D" id="1.20.1250.20">
    <property type="entry name" value="MFS general substrate transporter like domains"/>
    <property type="match status" value="1"/>
</dbReference>
<proteinExistence type="predicted"/>
<dbReference type="InterPro" id="IPR020846">
    <property type="entry name" value="MFS_dom"/>
</dbReference>
<evidence type="ECO:0000256" key="6">
    <source>
        <dbReference type="SAM" id="Phobius"/>
    </source>
</evidence>
<protein>
    <submittedName>
        <fullName evidence="8">Tetracycline resistance protein, class C</fullName>
    </submittedName>
</protein>
<keyword evidence="2" id="KW-0813">Transport</keyword>
<accession>A0A6N3G553</accession>
<feature type="transmembrane region" description="Helical" evidence="6">
    <location>
        <begin position="158"/>
        <end position="178"/>
    </location>
</feature>
<organism evidence="8">
    <name type="scientific">Clostridium paraputrificum</name>
    <dbReference type="NCBI Taxonomy" id="29363"/>
    <lineage>
        <taxon>Bacteria</taxon>
        <taxon>Bacillati</taxon>
        <taxon>Bacillota</taxon>
        <taxon>Clostridia</taxon>
        <taxon>Eubacteriales</taxon>
        <taxon>Clostridiaceae</taxon>
        <taxon>Clostridium</taxon>
    </lineage>
</organism>